<dbReference type="EMBL" id="WHOC01000040">
    <property type="protein sequence ID" value="NOU85687.1"/>
    <property type="molecule type" value="Genomic_DNA"/>
</dbReference>
<dbReference type="Gene3D" id="3.90.180.10">
    <property type="entry name" value="Medium-chain alcohol dehydrogenases, catalytic domain"/>
    <property type="match status" value="1"/>
</dbReference>
<accession>A0ABX1YXI4</accession>
<name>A0ABX1YXI4_9BACL</name>
<dbReference type="Pfam" id="PF13602">
    <property type="entry name" value="ADH_zinc_N_2"/>
    <property type="match status" value="1"/>
</dbReference>
<reference evidence="1 2" key="1">
    <citation type="submission" date="2019-10" db="EMBL/GenBank/DDBJ databases">
        <title>Description of Paenibacillus choica sp. nov.</title>
        <authorList>
            <person name="Carlier A."/>
            <person name="Qi S."/>
        </authorList>
    </citation>
    <scope>NUCLEOTIDE SEQUENCE [LARGE SCALE GENOMIC DNA]</scope>
    <source>
        <strain evidence="1 2">LMG 31460</strain>
    </source>
</reference>
<evidence type="ECO:0000313" key="1">
    <source>
        <dbReference type="EMBL" id="NOU85687.1"/>
    </source>
</evidence>
<organism evidence="1 2">
    <name type="scientific">Paenibacillus germinis</name>
    <dbReference type="NCBI Taxonomy" id="2654979"/>
    <lineage>
        <taxon>Bacteria</taxon>
        <taxon>Bacillati</taxon>
        <taxon>Bacillota</taxon>
        <taxon>Bacilli</taxon>
        <taxon>Bacillales</taxon>
        <taxon>Paenibacillaceae</taxon>
        <taxon>Paenibacillus</taxon>
    </lineage>
</organism>
<evidence type="ECO:0000313" key="2">
    <source>
        <dbReference type="Proteomes" id="UP000658690"/>
    </source>
</evidence>
<proteinExistence type="predicted"/>
<gene>
    <name evidence="1" type="ORF">GC102_07840</name>
</gene>
<sequence length="32" mass="3630">MDSVFSFEEAKEAFHYYATGSNFGKVVIRGIE</sequence>
<protein>
    <submittedName>
        <fullName evidence="1">Zinc-binding dehydrogenase</fullName>
    </submittedName>
</protein>
<dbReference type="Proteomes" id="UP000658690">
    <property type="component" value="Unassembled WGS sequence"/>
</dbReference>
<keyword evidence="2" id="KW-1185">Reference proteome</keyword>
<comment type="caution">
    <text evidence="1">The sequence shown here is derived from an EMBL/GenBank/DDBJ whole genome shotgun (WGS) entry which is preliminary data.</text>
</comment>